<keyword evidence="7 10" id="KW-0804">Transcription</keyword>
<organism evidence="14 15">
    <name type="scientific">Folsomia candida</name>
    <name type="common">Springtail</name>
    <dbReference type="NCBI Taxonomy" id="158441"/>
    <lineage>
        <taxon>Eukaryota</taxon>
        <taxon>Metazoa</taxon>
        <taxon>Ecdysozoa</taxon>
        <taxon>Arthropoda</taxon>
        <taxon>Hexapoda</taxon>
        <taxon>Collembola</taxon>
        <taxon>Entomobryomorpha</taxon>
        <taxon>Isotomoidea</taxon>
        <taxon>Isotomidae</taxon>
        <taxon>Proisotominae</taxon>
        <taxon>Folsomia</taxon>
    </lineage>
</organism>
<dbReference type="EMBL" id="LNIX01000008">
    <property type="protein sequence ID" value="OXA50634.1"/>
    <property type="molecule type" value="Genomic_DNA"/>
</dbReference>
<dbReference type="GO" id="GO:0005634">
    <property type="term" value="C:nucleus"/>
    <property type="evidence" value="ECO:0007669"/>
    <property type="project" value="UniProtKB-SubCell"/>
</dbReference>
<feature type="region of interest" description="Disordered" evidence="11">
    <location>
        <begin position="448"/>
        <end position="484"/>
    </location>
</feature>
<dbReference type="PROSITE" id="PS51843">
    <property type="entry name" value="NR_LBD"/>
    <property type="match status" value="1"/>
</dbReference>
<proteinExistence type="inferred from homology"/>
<dbReference type="Gene3D" id="3.30.50.10">
    <property type="entry name" value="Erythroid Transcription Factor GATA-1, subunit A"/>
    <property type="match status" value="1"/>
</dbReference>
<dbReference type="GO" id="GO:0032502">
    <property type="term" value="P:developmental process"/>
    <property type="evidence" value="ECO:0007669"/>
    <property type="project" value="UniProtKB-ARBA"/>
</dbReference>
<dbReference type="InterPro" id="IPR035500">
    <property type="entry name" value="NHR-like_dom_sf"/>
</dbReference>
<evidence type="ECO:0000256" key="6">
    <source>
        <dbReference type="ARBA" id="ARBA00023125"/>
    </source>
</evidence>
<dbReference type="InterPro" id="IPR050274">
    <property type="entry name" value="Nuclear_hormone_rcpt_NR2"/>
</dbReference>
<dbReference type="PRINTS" id="PR00047">
    <property type="entry name" value="STROIDFINGER"/>
</dbReference>
<comment type="similarity">
    <text evidence="10">Belongs to the nuclear hormone receptor family.</text>
</comment>
<evidence type="ECO:0000256" key="7">
    <source>
        <dbReference type="ARBA" id="ARBA00023163"/>
    </source>
</evidence>
<feature type="domain" description="Nuclear receptor" evidence="12">
    <location>
        <begin position="29"/>
        <end position="106"/>
    </location>
</feature>
<keyword evidence="3 10" id="KW-0863">Zinc-finger</keyword>
<dbReference type="InterPro" id="IPR001723">
    <property type="entry name" value="Nuclear_hrmn_rcpt"/>
</dbReference>
<keyword evidence="6 10" id="KW-0238">DNA-binding</keyword>
<evidence type="ECO:0000256" key="8">
    <source>
        <dbReference type="ARBA" id="ARBA00023170"/>
    </source>
</evidence>
<sequence>MIMDLRLGMGVDLAKMNQQSQGSNRILYDIPCKVCQDHSSGKHYGIYACDGCAGFFKRSIRRNRQYVCRNKSEGACPVDKTHRNQCRACRLKKCVEAGMNKDAVQHERGPRNSTLRRQMSLYFKEGIGSSGQIAMEPSTSPASTTSSSQGSPSPYSINSLISSAGSTSNNHNNGPAFRHPLTRTGTNNSTRSHNNKTRGNPSSSSSTTSSNNNNNPNHADNNVNGRVIRDPFSFADKVHLMQLEAGNGIRFPHGLGGGMMPSSVHPLPLPLDLVMNMMNGGGHPAQRPVMMDNPLNKMLMMRPPFFAMPQLNKYNWPEILHPHNGHMSPPPPPTSQSQLLHHAAATLELSPSGGNPNNALSMMNTMNRMSLMPGGGGGGVDTLCETAARLLFMNVRWAKTVPAFVSLPLQDQLKLLEESWREFFVLGAAQFGLPIQLGVNLVQGGNNATDDEDMDQDIHDLSQDSPKRRKLHTRRRGKPSSSSSDNIVVLQELKSCMEAIDKFREMNVDPTEFACLRAIILFQSGSGEVKKYLKDVKSIEALQDQAQLTLSKYIGAAYPSQPLRFGRLLLLLPLLKSISPSTIQDLFFATTIGSTPLGKLICDMYKSGS</sequence>
<feature type="compositionally biased region" description="Basic and acidic residues" evidence="11">
    <location>
        <begin position="456"/>
        <end position="466"/>
    </location>
</feature>
<feature type="region of interest" description="Disordered" evidence="11">
    <location>
        <begin position="129"/>
        <end position="225"/>
    </location>
</feature>
<keyword evidence="5 10" id="KW-0805">Transcription regulation</keyword>
<evidence type="ECO:0000256" key="5">
    <source>
        <dbReference type="ARBA" id="ARBA00023015"/>
    </source>
</evidence>
<protein>
    <submittedName>
        <fullName evidence="14">Protein tailless</fullName>
    </submittedName>
</protein>
<keyword evidence="2 10" id="KW-0479">Metal-binding</keyword>
<dbReference type="PRINTS" id="PR00398">
    <property type="entry name" value="STRDHORMONER"/>
</dbReference>
<name>A0A226E0T2_FOLCA</name>
<evidence type="ECO:0000256" key="9">
    <source>
        <dbReference type="ARBA" id="ARBA00023242"/>
    </source>
</evidence>
<dbReference type="AlphaFoldDB" id="A0A226E0T2"/>
<evidence type="ECO:0000256" key="3">
    <source>
        <dbReference type="ARBA" id="ARBA00022771"/>
    </source>
</evidence>
<dbReference type="SUPFAM" id="SSF57716">
    <property type="entry name" value="Glucocorticoid receptor-like (DNA-binding domain)"/>
    <property type="match status" value="1"/>
</dbReference>
<gene>
    <name evidence="14" type="ORF">Fcan01_14150</name>
</gene>
<keyword evidence="9 10" id="KW-0539">Nucleus</keyword>
<keyword evidence="4 10" id="KW-0862">Zinc</keyword>
<evidence type="ECO:0000313" key="14">
    <source>
        <dbReference type="EMBL" id="OXA50634.1"/>
    </source>
</evidence>
<dbReference type="Gene3D" id="1.10.565.10">
    <property type="entry name" value="Retinoid X Receptor"/>
    <property type="match status" value="1"/>
</dbReference>
<dbReference type="OrthoDB" id="10045640at2759"/>
<dbReference type="GO" id="GO:0003700">
    <property type="term" value="F:DNA-binding transcription factor activity"/>
    <property type="evidence" value="ECO:0007669"/>
    <property type="project" value="InterPro"/>
</dbReference>
<dbReference type="InterPro" id="IPR001628">
    <property type="entry name" value="Znf_hrmn_rcpt"/>
</dbReference>
<evidence type="ECO:0000259" key="13">
    <source>
        <dbReference type="PROSITE" id="PS51843"/>
    </source>
</evidence>
<keyword evidence="8 10" id="KW-0675">Receptor</keyword>
<dbReference type="OMA" id="IMGMVTR"/>
<dbReference type="CDD" id="cd07163">
    <property type="entry name" value="NR_DBD_TLX"/>
    <property type="match status" value="1"/>
</dbReference>
<dbReference type="PROSITE" id="PS00031">
    <property type="entry name" value="NUCLEAR_REC_DBD_1"/>
    <property type="match status" value="1"/>
</dbReference>
<reference evidence="14 15" key="1">
    <citation type="submission" date="2015-12" db="EMBL/GenBank/DDBJ databases">
        <title>The genome of Folsomia candida.</title>
        <authorList>
            <person name="Faddeeva A."/>
            <person name="Derks M.F."/>
            <person name="Anvar Y."/>
            <person name="Smit S."/>
            <person name="Van Straalen N."/>
            <person name="Roelofs D."/>
        </authorList>
    </citation>
    <scope>NUCLEOTIDE SEQUENCE [LARGE SCALE GENOMIC DNA]</scope>
    <source>
        <strain evidence="14 15">VU population</strain>
        <tissue evidence="14">Whole body</tissue>
    </source>
</reference>
<dbReference type="GO" id="GO:0008270">
    <property type="term" value="F:zinc ion binding"/>
    <property type="evidence" value="ECO:0007669"/>
    <property type="project" value="UniProtKB-KW"/>
</dbReference>
<dbReference type="InterPro" id="IPR013088">
    <property type="entry name" value="Znf_NHR/GATA"/>
</dbReference>
<dbReference type="Proteomes" id="UP000198287">
    <property type="component" value="Unassembled WGS sequence"/>
</dbReference>
<accession>A0A226E0T2</accession>
<feature type="compositionally biased region" description="Polar residues" evidence="11">
    <location>
        <begin position="183"/>
        <end position="192"/>
    </location>
</feature>
<evidence type="ECO:0000313" key="15">
    <source>
        <dbReference type="Proteomes" id="UP000198287"/>
    </source>
</evidence>
<dbReference type="Pfam" id="PF00105">
    <property type="entry name" value="zf-C4"/>
    <property type="match status" value="1"/>
</dbReference>
<evidence type="ECO:0000259" key="12">
    <source>
        <dbReference type="PROSITE" id="PS51030"/>
    </source>
</evidence>
<evidence type="ECO:0000256" key="4">
    <source>
        <dbReference type="ARBA" id="ARBA00022833"/>
    </source>
</evidence>
<feature type="compositionally biased region" description="Basic residues" evidence="11">
    <location>
        <begin position="467"/>
        <end position="478"/>
    </location>
</feature>
<dbReference type="SMART" id="SM00399">
    <property type="entry name" value="ZnF_C4"/>
    <property type="match status" value="1"/>
</dbReference>
<feature type="domain" description="NR LBD" evidence="13">
    <location>
        <begin position="358"/>
        <end position="608"/>
    </location>
</feature>
<dbReference type="Pfam" id="PF00104">
    <property type="entry name" value="Hormone_recep"/>
    <property type="match status" value="1"/>
</dbReference>
<keyword evidence="15" id="KW-1185">Reference proteome</keyword>
<dbReference type="STRING" id="158441.A0A226E0T2"/>
<evidence type="ECO:0000256" key="10">
    <source>
        <dbReference type="RuleBase" id="RU004334"/>
    </source>
</evidence>
<dbReference type="InterPro" id="IPR000536">
    <property type="entry name" value="Nucl_hrmn_rcpt_lig-bd"/>
</dbReference>
<dbReference type="GO" id="GO:0043565">
    <property type="term" value="F:sequence-specific DNA binding"/>
    <property type="evidence" value="ECO:0007669"/>
    <property type="project" value="InterPro"/>
</dbReference>
<feature type="compositionally biased region" description="Low complexity" evidence="11">
    <location>
        <begin position="200"/>
        <end position="217"/>
    </location>
</feature>
<dbReference type="FunFam" id="3.30.50.10:FF:000019">
    <property type="entry name" value="Nuclear receptor subfamily 2 group E member"/>
    <property type="match status" value="1"/>
</dbReference>
<comment type="subcellular location">
    <subcellularLocation>
        <location evidence="1 10">Nucleus</location>
    </subcellularLocation>
</comment>
<evidence type="ECO:0000256" key="2">
    <source>
        <dbReference type="ARBA" id="ARBA00022723"/>
    </source>
</evidence>
<evidence type="ECO:0000256" key="1">
    <source>
        <dbReference type="ARBA" id="ARBA00004123"/>
    </source>
</evidence>
<dbReference type="SUPFAM" id="SSF48508">
    <property type="entry name" value="Nuclear receptor ligand-binding domain"/>
    <property type="match status" value="1"/>
</dbReference>
<comment type="caution">
    <text evidence="14">The sequence shown here is derived from an EMBL/GenBank/DDBJ whole genome shotgun (WGS) entry which is preliminary data.</text>
</comment>
<dbReference type="PANTHER" id="PTHR24083">
    <property type="entry name" value="NUCLEAR HORMONE RECEPTOR"/>
    <property type="match status" value="1"/>
</dbReference>
<feature type="compositionally biased region" description="Low complexity" evidence="11">
    <location>
        <begin position="137"/>
        <end position="159"/>
    </location>
</feature>
<dbReference type="PROSITE" id="PS51030">
    <property type="entry name" value="NUCLEAR_REC_DBD_2"/>
    <property type="match status" value="1"/>
</dbReference>
<evidence type="ECO:0000256" key="11">
    <source>
        <dbReference type="SAM" id="MobiDB-lite"/>
    </source>
</evidence>
<feature type="compositionally biased region" description="Polar residues" evidence="11">
    <location>
        <begin position="160"/>
        <end position="173"/>
    </location>
</feature>
<dbReference type="GO" id="GO:0000122">
    <property type="term" value="P:negative regulation of transcription by RNA polymerase II"/>
    <property type="evidence" value="ECO:0007669"/>
    <property type="project" value="UniProtKB-ARBA"/>
</dbReference>
<dbReference type="SMART" id="SM00430">
    <property type="entry name" value="HOLI"/>
    <property type="match status" value="1"/>
</dbReference>